<dbReference type="GO" id="GO:0016209">
    <property type="term" value="F:antioxidant activity"/>
    <property type="evidence" value="ECO:0007669"/>
    <property type="project" value="InterPro"/>
</dbReference>
<dbReference type="Gene3D" id="3.40.30.10">
    <property type="entry name" value="Glutaredoxin"/>
    <property type="match status" value="1"/>
</dbReference>
<dbReference type="PROSITE" id="PS00194">
    <property type="entry name" value="THIOREDOXIN_1"/>
    <property type="match status" value="1"/>
</dbReference>
<organism evidence="3 4">
    <name type="scientific">Caloramator fervidus</name>
    <dbReference type="NCBI Taxonomy" id="29344"/>
    <lineage>
        <taxon>Bacteria</taxon>
        <taxon>Bacillati</taxon>
        <taxon>Bacillota</taxon>
        <taxon>Clostridia</taxon>
        <taxon>Eubacteriales</taxon>
        <taxon>Clostridiaceae</taxon>
        <taxon>Caloramator</taxon>
    </lineage>
</organism>
<dbReference type="OrthoDB" id="9809733at2"/>
<dbReference type="SUPFAM" id="SSF52833">
    <property type="entry name" value="Thioredoxin-like"/>
    <property type="match status" value="1"/>
</dbReference>
<dbReference type="PROSITE" id="PS51352">
    <property type="entry name" value="THIOREDOXIN_2"/>
    <property type="match status" value="1"/>
</dbReference>
<accession>A0A1H5WXA3</accession>
<dbReference type="InterPro" id="IPR017937">
    <property type="entry name" value="Thioredoxin_CS"/>
</dbReference>
<feature type="domain" description="Thioredoxin" evidence="2">
    <location>
        <begin position="26"/>
        <end position="162"/>
    </location>
</feature>
<feature type="transmembrane region" description="Helical" evidence="1">
    <location>
        <begin position="5"/>
        <end position="23"/>
    </location>
</feature>
<evidence type="ECO:0000313" key="4">
    <source>
        <dbReference type="Proteomes" id="UP000242850"/>
    </source>
</evidence>
<dbReference type="CDD" id="cd02966">
    <property type="entry name" value="TlpA_like_family"/>
    <property type="match status" value="1"/>
</dbReference>
<dbReference type="InterPro" id="IPR000866">
    <property type="entry name" value="AhpC/TSA"/>
</dbReference>
<keyword evidence="4" id="KW-1185">Reference proteome</keyword>
<evidence type="ECO:0000259" key="2">
    <source>
        <dbReference type="PROSITE" id="PS51352"/>
    </source>
</evidence>
<reference evidence="4" key="1">
    <citation type="submission" date="2016-10" db="EMBL/GenBank/DDBJ databases">
        <authorList>
            <person name="Varghese N."/>
            <person name="Submissions S."/>
        </authorList>
    </citation>
    <scope>NUCLEOTIDE SEQUENCE [LARGE SCALE GENOMIC DNA]</scope>
    <source>
        <strain evidence="4">DSM 5463</strain>
    </source>
</reference>
<keyword evidence="1" id="KW-1133">Transmembrane helix</keyword>
<dbReference type="Pfam" id="PF00578">
    <property type="entry name" value="AhpC-TSA"/>
    <property type="match status" value="1"/>
</dbReference>
<dbReference type="EMBL" id="FNUK01000023">
    <property type="protein sequence ID" value="SEG04068.1"/>
    <property type="molecule type" value="Genomic_DNA"/>
</dbReference>
<dbReference type="Proteomes" id="UP000242850">
    <property type="component" value="Unassembled WGS sequence"/>
</dbReference>
<keyword evidence="1" id="KW-0472">Membrane</keyword>
<evidence type="ECO:0000256" key="1">
    <source>
        <dbReference type="SAM" id="Phobius"/>
    </source>
</evidence>
<gene>
    <name evidence="3" type="ORF">SAMN05660865_01607</name>
</gene>
<dbReference type="InterPro" id="IPR036249">
    <property type="entry name" value="Thioredoxin-like_sf"/>
</dbReference>
<protein>
    <submittedName>
        <fullName evidence="3">Peroxiredoxin</fullName>
    </submittedName>
</protein>
<dbReference type="InterPro" id="IPR013766">
    <property type="entry name" value="Thioredoxin_domain"/>
</dbReference>
<dbReference type="PANTHER" id="PTHR42852">
    <property type="entry name" value="THIOL:DISULFIDE INTERCHANGE PROTEIN DSBE"/>
    <property type="match status" value="1"/>
</dbReference>
<dbReference type="RefSeq" id="WP_103896529.1">
    <property type="nucleotide sequence ID" value="NZ_FNUK01000023.1"/>
</dbReference>
<sequence length="162" mass="18548">MKRKIILGILIFILAIFLVKLYIKEDEASNFAKDFTLQNLKGDVVKLSDYKGKVVVLNFFATWCPPCKAEFPNFMKVLSQGDKDVVFLFVNIGEDKETVKAFLEENNYKIVPLMDVDGKVANIYSVRGIPTTFIIGKDFKIKQQHIGYMEESTLKDLIKRAK</sequence>
<dbReference type="PANTHER" id="PTHR42852:SF13">
    <property type="entry name" value="PROTEIN DIPZ"/>
    <property type="match status" value="1"/>
</dbReference>
<dbReference type="AlphaFoldDB" id="A0A1H5WXA3"/>
<name>A0A1H5WXA3_9CLOT</name>
<dbReference type="InterPro" id="IPR050553">
    <property type="entry name" value="Thioredoxin_ResA/DsbE_sf"/>
</dbReference>
<dbReference type="GO" id="GO:0016491">
    <property type="term" value="F:oxidoreductase activity"/>
    <property type="evidence" value="ECO:0007669"/>
    <property type="project" value="InterPro"/>
</dbReference>
<keyword evidence="1" id="KW-0812">Transmembrane</keyword>
<proteinExistence type="predicted"/>
<evidence type="ECO:0000313" key="3">
    <source>
        <dbReference type="EMBL" id="SEG04068.1"/>
    </source>
</evidence>